<reference evidence="1" key="1">
    <citation type="submission" date="2025-08" db="UniProtKB">
        <authorList>
            <consortium name="Ensembl"/>
        </authorList>
    </citation>
    <scope>IDENTIFICATION</scope>
</reference>
<organism evidence="1 2">
    <name type="scientific">Anas zonorhyncha</name>
    <name type="common">Eastern spot-billed duck</name>
    <dbReference type="NCBI Taxonomy" id="75864"/>
    <lineage>
        <taxon>Eukaryota</taxon>
        <taxon>Metazoa</taxon>
        <taxon>Chordata</taxon>
        <taxon>Craniata</taxon>
        <taxon>Vertebrata</taxon>
        <taxon>Euteleostomi</taxon>
        <taxon>Archelosauria</taxon>
        <taxon>Archosauria</taxon>
        <taxon>Dinosauria</taxon>
        <taxon>Saurischia</taxon>
        <taxon>Theropoda</taxon>
        <taxon>Coelurosauria</taxon>
        <taxon>Aves</taxon>
        <taxon>Neognathae</taxon>
        <taxon>Galloanserae</taxon>
        <taxon>Anseriformes</taxon>
        <taxon>Anatidae</taxon>
        <taxon>Anatinae</taxon>
        <taxon>Anas</taxon>
    </lineage>
</organism>
<dbReference type="Proteomes" id="UP000694549">
    <property type="component" value="Unplaced"/>
</dbReference>
<protein>
    <submittedName>
        <fullName evidence="1">Uncharacterized protein</fullName>
    </submittedName>
</protein>
<evidence type="ECO:0000313" key="1">
    <source>
        <dbReference type="Ensembl" id="ENSAZOP00000000318.1"/>
    </source>
</evidence>
<accession>A0A8B9TYL7</accession>
<reference evidence="1" key="2">
    <citation type="submission" date="2025-09" db="UniProtKB">
        <authorList>
            <consortium name="Ensembl"/>
        </authorList>
    </citation>
    <scope>IDENTIFICATION</scope>
</reference>
<proteinExistence type="predicted"/>
<dbReference type="AlphaFoldDB" id="A0A8B9TYL7"/>
<dbReference type="Ensembl" id="ENSAZOT00000000338.1">
    <property type="protein sequence ID" value="ENSAZOP00000000318.1"/>
    <property type="gene ID" value="ENSAZOG00000000230.1"/>
</dbReference>
<sequence length="61" mass="7260">IAIVLSDTDEYRPPVWKSYLYQLQQEAPHPRRITCTCEVGIIKHFCFHSPWGQWCMESHLN</sequence>
<name>A0A8B9TYL7_9AVES</name>
<evidence type="ECO:0000313" key="2">
    <source>
        <dbReference type="Proteomes" id="UP000694549"/>
    </source>
</evidence>
<keyword evidence="2" id="KW-1185">Reference proteome</keyword>